<dbReference type="Pfam" id="PF01852">
    <property type="entry name" value="START"/>
    <property type="match status" value="1"/>
</dbReference>
<evidence type="ECO:0000259" key="1">
    <source>
        <dbReference type="PROSITE" id="PS50848"/>
    </source>
</evidence>
<dbReference type="InterPro" id="IPR002913">
    <property type="entry name" value="START_lipid-bd_dom"/>
</dbReference>
<proteinExistence type="predicted"/>
<organism evidence="2 3">
    <name type="scientific">Limulus polyphemus</name>
    <name type="common">Atlantic horseshoe crab</name>
    <dbReference type="NCBI Taxonomy" id="6850"/>
    <lineage>
        <taxon>Eukaryota</taxon>
        <taxon>Metazoa</taxon>
        <taxon>Ecdysozoa</taxon>
        <taxon>Arthropoda</taxon>
        <taxon>Chelicerata</taxon>
        <taxon>Merostomata</taxon>
        <taxon>Xiphosura</taxon>
        <taxon>Limulidae</taxon>
        <taxon>Limulus</taxon>
    </lineage>
</organism>
<gene>
    <name evidence="3" type="primary">LOC106476241</name>
</gene>
<sequence length="269" mass="31244">MDVGEVRVADDRDFEKLTTLIDENDGWKMVYSKSSTKVWTKSTQQTSFKMIKIKAVFKDILPSLLYDVVMDPSYRKTWDIYMLDSYDIGCLNPNNDIGYYAVRFPAPLKNRDFVLQRSWLDTGKEYLLFNHSVFHKLLPIKKGFIRGISFLTGFVIRPVNGKGCELNYVTQCDPRGSLPVWVINKFTQICAPKLVKKLQKASVGYTSWKQKNNPNYKPWINPEQISLPRIVLLECIKNEFDNMEAEEFLDESGIDEDSLKGKDFFEEED</sequence>
<keyword evidence="2" id="KW-1185">Reference proteome</keyword>
<name>A0ABM1C136_LIMPO</name>
<dbReference type="Gene3D" id="3.30.530.20">
    <property type="match status" value="1"/>
</dbReference>
<accession>A0ABM1C136</accession>
<protein>
    <submittedName>
        <fullName evidence="3">START domain-containing protein 10-like</fullName>
    </submittedName>
</protein>
<dbReference type="InterPro" id="IPR051213">
    <property type="entry name" value="START_lipid_transfer"/>
</dbReference>
<dbReference type="InterPro" id="IPR041951">
    <property type="entry name" value="STARD10_START"/>
</dbReference>
<reference evidence="3" key="1">
    <citation type="submission" date="2025-08" db="UniProtKB">
        <authorList>
            <consortium name="RefSeq"/>
        </authorList>
    </citation>
    <scope>IDENTIFICATION</scope>
    <source>
        <tissue evidence="3">Muscle</tissue>
    </source>
</reference>
<dbReference type="InterPro" id="IPR023393">
    <property type="entry name" value="START-like_dom_sf"/>
</dbReference>
<dbReference type="SUPFAM" id="SSF55961">
    <property type="entry name" value="Bet v1-like"/>
    <property type="match status" value="1"/>
</dbReference>
<dbReference type="RefSeq" id="XP_013792394.1">
    <property type="nucleotide sequence ID" value="XM_013936940.2"/>
</dbReference>
<evidence type="ECO:0000313" key="2">
    <source>
        <dbReference type="Proteomes" id="UP000694941"/>
    </source>
</evidence>
<evidence type="ECO:0000313" key="3">
    <source>
        <dbReference type="RefSeq" id="XP_013792394.1"/>
    </source>
</evidence>
<dbReference type="PANTHER" id="PTHR19308">
    <property type="entry name" value="PHOSPHATIDYLCHOLINE TRANSFER PROTEIN"/>
    <property type="match status" value="1"/>
</dbReference>
<dbReference type="CDD" id="cd08871">
    <property type="entry name" value="START_STARD10-like"/>
    <property type="match status" value="1"/>
</dbReference>
<dbReference type="GeneID" id="106476241"/>
<dbReference type="SMART" id="SM00234">
    <property type="entry name" value="START"/>
    <property type="match status" value="1"/>
</dbReference>
<dbReference type="PANTHER" id="PTHR19308:SF14">
    <property type="entry name" value="START DOMAIN-CONTAINING PROTEIN"/>
    <property type="match status" value="1"/>
</dbReference>
<dbReference type="PROSITE" id="PS50848">
    <property type="entry name" value="START"/>
    <property type="match status" value="1"/>
</dbReference>
<feature type="domain" description="START" evidence="1">
    <location>
        <begin position="23"/>
        <end position="207"/>
    </location>
</feature>
<dbReference type="Proteomes" id="UP000694941">
    <property type="component" value="Unplaced"/>
</dbReference>